<dbReference type="Proteomes" id="UP000660611">
    <property type="component" value="Unassembled WGS sequence"/>
</dbReference>
<sequence>MDDVLAAGGVLVVRDDRHERKAVLDPLVEMAFVILVEPPSDQRTVLAMDRLSEPLGPGLRLYTNHQAKTEPLGVADLHEHIRAQVASRVDHR</sequence>
<comment type="caution">
    <text evidence="1">The sequence shown here is derived from an EMBL/GenBank/DDBJ whole genome shotgun (WGS) entry which is preliminary data.</text>
</comment>
<dbReference type="AlphaFoldDB" id="A0A919PFU8"/>
<evidence type="ECO:0000313" key="1">
    <source>
        <dbReference type="EMBL" id="GIG43402.1"/>
    </source>
</evidence>
<protein>
    <submittedName>
        <fullName evidence="1">Uncharacterized protein</fullName>
    </submittedName>
</protein>
<dbReference type="EMBL" id="BONQ01000024">
    <property type="protein sequence ID" value="GIG43402.1"/>
    <property type="molecule type" value="Genomic_DNA"/>
</dbReference>
<keyword evidence="2" id="KW-1185">Reference proteome</keyword>
<accession>A0A919PFU8</accession>
<name>A0A919PFU8_9ACTN</name>
<evidence type="ECO:0000313" key="2">
    <source>
        <dbReference type="Proteomes" id="UP000660611"/>
    </source>
</evidence>
<organism evidence="1 2">
    <name type="scientific">Dactylosporangium siamense</name>
    <dbReference type="NCBI Taxonomy" id="685454"/>
    <lineage>
        <taxon>Bacteria</taxon>
        <taxon>Bacillati</taxon>
        <taxon>Actinomycetota</taxon>
        <taxon>Actinomycetes</taxon>
        <taxon>Micromonosporales</taxon>
        <taxon>Micromonosporaceae</taxon>
        <taxon>Dactylosporangium</taxon>
    </lineage>
</organism>
<gene>
    <name evidence="1" type="ORF">Dsi01nite_014430</name>
</gene>
<reference evidence="1" key="1">
    <citation type="submission" date="2021-01" db="EMBL/GenBank/DDBJ databases">
        <title>Whole genome shotgun sequence of Dactylosporangium siamense NBRC 106093.</title>
        <authorList>
            <person name="Komaki H."/>
            <person name="Tamura T."/>
        </authorList>
    </citation>
    <scope>NUCLEOTIDE SEQUENCE</scope>
    <source>
        <strain evidence="1">NBRC 106093</strain>
    </source>
</reference>
<proteinExistence type="predicted"/>